<dbReference type="Proteomes" id="UP001055072">
    <property type="component" value="Unassembled WGS sequence"/>
</dbReference>
<sequence>MDSLSIENFIGPCFLLTWLSFILYGLVLAQVYFYFTTYQDHIVTQLTVVLIWFAYQGIWWLKLNFFAFSILETLHVMVCMHMIYTYLIVDFANPQKILRTIWSAGAAIYLELIISGSVELYYVWRIWRLRRSCPICLYLIVVLCTRLAVGFRATAFIYTEGTWSALIVSTSYRRFASATFGISVLMDVSITAAFLLSLGQSHRLAFTRNTKNIVHKLINYVLSAGIFTAMTSVTTLILFVVFKVEVHFAGILMLQAKVYANSMLAMLNIRQGINRTRPSNDNFPLQLCNVSNPISSLPSRTKVHVIHDTITTSDTWVTERKTAIIKSDITTSRPETTLTVSPQYECRRYKCVGEDTS</sequence>
<accession>A0ACB8TWD3</accession>
<proteinExistence type="predicted"/>
<comment type="caution">
    <text evidence="1">The sequence shown here is derived from an EMBL/GenBank/DDBJ whole genome shotgun (WGS) entry which is preliminary data.</text>
</comment>
<keyword evidence="2" id="KW-1185">Reference proteome</keyword>
<protein>
    <submittedName>
        <fullName evidence="1">Uncharacterized protein</fullName>
    </submittedName>
</protein>
<name>A0ACB8TWD3_9APHY</name>
<dbReference type="EMBL" id="MU274925">
    <property type="protein sequence ID" value="KAI0086159.1"/>
    <property type="molecule type" value="Genomic_DNA"/>
</dbReference>
<organism evidence="1 2">
    <name type="scientific">Irpex rosettiformis</name>
    <dbReference type="NCBI Taxonomy" id="378272"/>
    <lineage>
        <taxon>Eukaryota</taxon>
        <taxon>Fungi</taxon>
        <taxon>Dikarya</taxon>
        <taxon>Basidiomycota</taxon>
        <taxon>Agaricomycotina</taxon>
        <taxon>Agaricomycetes</taxon>
        <taxon>Polyporales</taxon>
        <taxon>Irpicaceae</taxon>
        <taxon>Irpex</taxon>
    </lineage>
</organism>
<evidence type="ECO:0000313" key="2">
    <source>
        <dbReference type="Proteomes" id="UP001055072"/>
    </source>
</evidence>
<reference evidence="1" key="1">
    <citation type="journal article" date="2021" name="Environ. Microbiol.">
        <title>Gene family expansions and transcriptome signatures uncover fungal adaptations to wood decay.</title>
        <authorList>
            <person name="Hage H."/>
            <person name="Miyauchi S."/>
            <person name="Viragh M."/>
            <person name="Drula E."/>
            <person name="Min B."/>
            <person name="Chaduli D."/>
            <person name="Navarro D."/>
            <person name="Favel A."/>
            <person name="Norest M."/>
            <person name="Lesage-Meessen L."/>
            <person name="Balint B."/>
            <person name="Merenyi Z."/>
            <person name="de Eugenio L."/>
            <person name="Morin E."/>
            <person name="Martinez A.T."/>
            <person name="Baldrian P."/>
            <person name="Stursova M."/>
            <person name="Martinez M.J."/>
            <person name="Novotny C."/>
            <person name="Magnuson J.K."/>
            <person name="Spatafora J.W."/>
            <person name="Maurice S."/>
            <person name="Pangilinan J."/>
            <person name="Andreopoulos W."/>
            <person name="LaButti K."/>
            <person name="Hundley H."/>
            <person name="Na H."/>
            <person name="Kuo A."/>
            <person name="Barry K."/>
            <person name="Lipzen A."/>
            <person name="Henrissat B."/>
            <person name="Riley R."/>
            <person name="Ahrendt S."/>
            <person name="Nagy L.G."/>
            <person name="Grigoriev I.V."/>
            <person name="Martin F."/>
            <person name="Rosso M.N."/>
        </authorList>
    </citation>
    <scope>NUCLEOTIDE SEQUENCE</scope>
    <source>
        <strain evidence="1">CBS 384.51</strain>
    </source>
</reference>
<evidence type="ECO:0000313" key="1">
    <source>
        <dbReference type="EMBL" id="KAI0086159.1"/>
    </source>
</evidence>
<gene>
    <name evidence="1" type="ORF">BDY19DRAFT_961633</name>
</gene>